<evidence type="ECO:0000313" key="1">
    <source>
        <dbReference type="EMBL" id="PTA68432.1"/>
    </source>
</evidence>
<keyword evidence="2" id="KW-1185">Reference proteome</keyword>
<sequence>MSHWTIESARPETLHETVALLPDPADAARRLGIIQGNVAAGRLNPEQFHTSSEEFRRMFRNCSDRRE</sequence>
<dbReference type="EMBL" id="PYSV01000006">
    <property type="protein sequence ID" value="PTA68432.1"/>
    <property type="molecule type" value="Genomic_DNA"/>
</dbReference>
<accession>A0A2T3W969</accession>
<comment type="caution">
    <text evidence="1">The sequence shown here is derived from an EMBL/GenBank/DDBJ whole genome shotgun (WGS) entry which is preliminary data.</text>
</comment>
<dbReference type="Proteomes" id="UP000240317">
    <property type="component" value="Unassembled WGS sequence"/>
</dbReference>
<dbReference type="AlphaFoldDB" id="A0A2T3W969"/>
<organism evidence="1 2">
    <name type="scientific">Deinococcus arcticus</name>
    <dbReference type="NCBI Taxonomy" id="2136176"/>
    <lineage>
        <taxon>Bacteria</taxon>
        <taxon>Thermotogati</taxon>
        <taxon>Deinococcota</taxon>
        <taxon>Deinococci</taxon>
        <taxon>Deinococcales</taxon>
        <taxon>Deinococcaceae</taxon>
        <taxon>Deinococcus</taxon>
    </lineage>
</organism>
<name>A0A2T3W969_9DEIO</name>
<protein>
    <submittedName>
        <fullName evidence="1">Uncharacterized protein</fullName>
    </submittedName>
</protein>
<reference evidence="1 2" key="1">
    <citation type="submission" date="2018-03" db="EMBL/GenBank/DDBJ databases">
        <title>Draft genome of Deinococcus sp. OD32.</title>
        <authorList>
            <person name="Wang X.-P."/>
            <person name="Du Z.-J."/>
        </authorList>
    </citation>
    <scope>NUCLEOTIDE SEQUENCE [LARGE SCALE GENOMIC DNA]</scope>
    <source>
        <strain evidence="1 2">OD32</strain>
    </source>
</reference>
<evidence type="ECO:0000313" key="2">
    <source>
        <dbReference type="Proteomes" id="UP000240317"/>
    </source>
</evidence>
<proteinExistence type="predicted"/>
<gene>
    <name evidence="1" type="ORF">C8263_08380</name>
</gene>
<dbReference type="OrthoDB" id="63152at2"/>
<dbReference type="RefSeq" id="WP_107137662.1">
    <property type="nucleotide sequence ID" value="NZ_PYSV01000006.1"/>
</dbReference>